<dbReference type="OrthoDB" id="2192933at2759"/>
<dbReference type="SMART" id="SM00320">
    <property type="entry name" value="WD40"/>
    <property type="match status" value="5"/>
</dbReference>
<feature type="domain" description="F-box" evidence="4">
    <location>
        <begin position="87"/>
        <end position="135"/>
    </location>
</feature>
<keyword evidence="1 3" id="KW-0853">WD repeat</keyword>
<dbReference type="PANTHER" id="PTHR44156">
    <property type="entry name" value="SUPERNUMERARY LIMBS, ISOFORM B-RELATED"/>
    <property type="match status" value="1"/>
</dbReference>
<dbReference type="SUPFAM" id="SSF50978">
    <property type="entry name" value="WD40 repeat-like"/>
    <property type="match status" value="1"/>
</dbReference>
<dbReference type="Pfam" id="PF13360">
    <property type="entry name" value="PQQ_2"/>
    <property type="match status" value="1"/>
</dbReference>
<dbReference type="InterPro" id="IPR019775">
    <property type="entry name" value="WD40_repeat_CS"/>
</dbReference>
<name>A0A1X2HFY8_SYNRA</name>
<dbReference type="InterPro" id="IPR036322">
    <property type="entry name" value="WD40_repeat_dom_sf"/>
</dbReference>
<dbReference type="InterPro" id="IPR018391">
    <property type="entry name" value="PQQ_b-propeller_rpt"/>
</dbReference>
<feature type="repeat" description="WD" evidence="3">
    <location>
        <begin position="305"/>
        <end position="345"/>
    </location>
</feature>
<dbReference type="Gene3D" id="2.130.10.10">
    <property type="entry name" value="YVTN repeat-like/Quinoprotein amine dehydrogenase"/>
    <property type="match status" value="2"/>
</dbReference>
<keyword evidence="2" id="KW-0677">Repeat</keyword>
<evidence type="ECO:0000256" key="2">
    <source>
        <dbReference type="ARBA" id="ARBA00022737"/>
    </source>
</evidence>
<feature type="repeat" description="WD" evidence="3">
    <location>
        <begin position="386"/>
        <end position="426"/>
    </location>
</feature>
<dbReference type="InterPro" id="IPR015943">
    <property type="entry name" value="WD40/YVTN_repeat-like_dom_sf"/>
</dbReference>
<dbReference type="Pfam" id="PF00400">
    <property type="entry name" value="WD40"/>
    <property type="match status" value="3"/>
</dbReference>
<dbReference type="SMART" id="SM00564">
    <property type="entry name" value="PQQ"/>
    <property type="match status" value="2"/>
</dbReference>
<evidence type="ECO:0000256" key="3">
    <source>
        <dbReference type="PROSITE-ProRule" id="PRU00221"/>
    </source>
</evidence>
<reference evidence="5 6" key="1">
    <citation type="submission" date="2016-07" db="EMBL/GenBank/DDBJ databases">
        <title>Pervasive Adenine N6-methylation of Active Genes in Fungi.</title>
        <authorList>
            <consortium name="DOE Joint Genome Institute"/>
            <person name="Mondo S.J."/>
            <person name="Dannebaum R.O."/>
            <person name="Kuo R.C."/>
            <person name="Labutti K."/>
            <person name="Haridas S."/>
            <person name="Kuo A."/>
            <person name="Salamov A."/>
            <person name="Ahrendt S.R."/>
            <person name="Lipzen A."/>
            <person name="Sullivan W."/>
            <person name="Andreopoulos W.B."/>
            <person name="Clum A."/>
            <person name="Lindquist E."/>
            <person name="Daum C."/>
            <person name="Ramamoorthy G.K."/>
            <person name="Gryganskyi A."/>
            <person name="Culley D."/>
            <person name="Magnuson J.K."/>
            <person name="James T.Y."/>
            <person name="O'Malley M.A."/>
            <person name="Stajich J.E."/>
            <person name="Spatafora J.W."/>
            <person name="Visel A."/>
            <person name="Grigoriev I.V."/>
        </authorList>
    </citation>
    <scope>NUCLEOTIDE SEQUENCE [LARGE SCALE GENOMIC DNA]</scope>
    <source>
        <strain evidence="5 6">NRRL 2496</strain>
    </source>
</reference>
<evidence type="ECO:0000313" key="6">
    <source>
        <dbReference type="Proteomes" id="UP000242180"/>
    </source>
</evidence>
<gene>
    <name evidence="5" type="ORF">BCR43DRAFT_473150</name>
</gene>
<evidence type="ECO:0000259" key="4">
    <source>
        <dbReference type="PROSITE" id="PS50181"/>
    </source>
</evidence>
<dbReference type="InterPro" id="IPR001680">
    <property type="entry name" value="WD40_rpt"/>
</dbReference>
<dbReference type="Proteomes" id="UP000242180">
    <property type="component" value="Unassembled WGS sequence"/>
</dbReference>
<accession>A0A1X2HFY8</accession>
<dbReference type="PROSITE" id="PS00678">
    <property type="entry name" value="WD_REPEATS_1"/>
    <property type="match status" value="2"/>
</dbReference>
<proteinExistence type="predicted"/>
<dbReference type="AlphaFoldDB" id="A0A1X2HFY8"/>
<dbReference type="InParanoid" id="A0A1X2HFY8"/>
<comment type="caution">
    <text evidence="5">The sequence shown here is derived from an EMBL/GenBank/DDBJ whole genome shotgun (WGS) entry which is preliminary data.</text>
</comment>
<dbReference type="STRING" id="13706.A0A1X2HFY8"/>
<dbReference type="SUPFAM" id="SSF81383">
    <property type="entry name" value="F-box domain"/>
    <property type="match status" value="1"/>
</dbReference>
<organism evidence="5 6">
    <name type="scientific">Syncephalastrum racemosum</name>
    <name type="common">Filamentous fungus</name>
    <dbReference type="NCBI Taxonomy" id="13706"/>
    <lineage>
        <taxon>Eukaryota</taxon>
        <taxon>Fungi</taxon>
        <taxon>Fungi incertae sedis</taxon>
        <taxon>Mucoromycota</taxon>
        <taxon>Mucoromycotina</taxon>
        <taxon>Mucoromycetes</taxon>
        <taxon>Mucorales</taxon>
        <taxon>Syncephalastraceae</taxon>
        <taxon>Syncephalastrum</taxon>
    </lineage>
</organism>
<dbReference type="PRINTS" id="PR00320">
    <property type="entry name" value="GPROTEINBRPT"/>
</dbReference>
<dbReference type="InterPro" id="IPR036047">
    <property type="entry name" value="F-box-like_dom_sf"/>
</dbReference>
<protein>
    <submittedName>
        <fullName evidence="5">WD40-repeat-containing domain protein</fullName>
    </submittedName>
</protein>
<dbReference type="InterPro" id="IPR002372">
    <property type="entry name" value="PQQ_rpt_dom"/>
</dbReference>
<feature type="repeat" description="WD" evidence="3">
    <location>
        <begin position="221"/>
        <end position="251"/>
    </location>
</feature>
<dbReference type="EMBL" id="MCGN01000004">
    <property type="protein sequence ID" value="ORY97837.1"/>
    <property type="molecule type" value="Genomic_DNA"/>
</dbReference>
<dbReference type="InterPro" id="IPR053299">
    <property type="entry name" value="ASTRA_WD_repeat"/>
</dbReference>
<dbReference type="PROSITE" id="PS50294">
    <property type="entry name" value="WD_REPEATS_REGION"/>
    <property type="match status" value="2"/>
</dbReference>
<evidence type="ECO:0000256" key="1">
    <source>
        <dbReference type="ARBA" id="ARBA00022574"/>
    </source>
</evidence>
<sequence>METAPIVTHYLSLETSKAGLLQLRHLNPVNSNKKNTRRRSSLSSVESIDRLKRRLTIPWRSKSHASKDDPCTVPGSRCAGNSLSSTTSAIFKLPIEVLTQILLQVDNYMSVLEFTSACQLFHTLFHNDDSLWRSLLRRRLAFSHDTYPAPFRKCRELCQDYKVLERRWHEGRDTVANRLQGHTSSIYTLLHLDPNTLVSGGRDRAILVWDMNSLRCVHRIHDAHNASVLCLATDGNVVVSGSSDGTCAIWSRDTWTVQQRIDVSHSAILDVCCGAAWIGIATGAHIYIWRRDPTGLYKQYCDLSSGFHTRAVNAIDMVDDSTLVSASADGVVAVWDVHTGERRWASDAGTSLACVRGVKDIIYAGGQDGRLEAYKADSGKVLWTSRVSHLGVVRAVDCFQDKYLATGGYDKTMRVWDAGTGKCMLTLQQAHEGPIFNIAMSRTRIISGGQDKSMMVVDFANALHPSIRHL</sequence>
<keyword evidence="6" id="KW-1185">Reference proteome</keyword>
<feature type="repeat" description="WD" evidence="3">
    <location>
        <begin position="179"/>
        <end position="219"/>
    </location>
</feature>
<dbReference type="InterPro" id="IPR001810">
    <property type="entry name" value="F-box_dom"/>
</dbReference>
<dbReference type="InterPro" id="IPR020472">
    <property type="entry name" value="WD40_PAC1"/>
</dbReference>
<evidence type="ECO:0000313" key="5">
    <source>
        <dbReference type="EMBL" id="ORY97837.1"/>
    </source>
</evidence>
<dbReference type="PROSITE" id="PS50181">
    <property type="entry name" value="FBOX"/>
    <property type="match status" value="1"/>
</dbReference>
<dbReference type="PROSITE" id="PS50082">
    <property type="entry name" value="WD_REPEATS_2"/>
    <property type="match status" value="4"/>
</dbReference>